<gene>
    <name evidence="1" type="ORF">LIER_29998</name>
</gene>
<proteinExistence type="predicted"/>
<dbReference type="AlphaFoldDB" id="A0AAV3RN11"/>
<dbReference type="Proteomes" id="UP001454036">
    <property type="component" value="Unassembled WGS sequence"/>
</dbReference>
<organism evidence="1 2">
    <name type="scientific">Lithospermum erythrorhizon</name>
    <name type="common">Purple gromwell</name>
    <name type="synonym">Lithospermum officinale var. erythrorhizon</name>
    <dbReference type="NCBI Taxonomy" id="34254"/>
    <lineage>
        <taxon>Eukaryota</taxon>
        <taxon>Viridiplantae</taxon>
        <taxon>Streptophyta</taxon>
        <taxon>Embryophyta</taxon>
        <taxon>Tracheophyta</taxon>
        <taxon>Spermatophyta</taxon>
        <taxon>Magnoliopsida</taxon>
        <taxon>eudicotyledons</taxon>
        <taxon>Gunneridae</taxon>
        <taxon>Pentapetalae</taxon>
        <taxon>asterids</taxon>
        <taxon>lamiids</taxon>
        <taxon>Boraginales</taxon>
        <taxon>Boraginaceae</taxon>
        <taxon>Boraginoideae</taxon>
        <taxon>Lithospermeae</taxon>
        <taxon>Lithospermum</taxon>
    </lineage>
</organism>
<dbReference type="EMBL" id="BAABME010010539">
    <property type="protein sequence ID" value="GAA0179654.1"/>
    <property type="molecule type" value="Genomic_DNA"/>
</dbReference>
<keyword evidence="2" id="KW-1185">Reference proteome</keyword>
<comment type="caution">
    <text evidence="1">The sequence shown here is derived from an EMBL/GenBank/DDBJ whole genome shotgun (WGS) entry which is preliminary data.</text>
</comment>
<name>A0AAV3RN11_LITER</name>
<accession>A0AAV3RN11</accession>
<sequence length="105" mass="12450">MIPMRIGKVQVVYRYEKICDVCLYCGMLGHEHFSRELDRAWGEEEIYWKDRAKLKALKEGDRNTKYFHARAMIRRRKSRILGLEDEQGVWREGEDQVEGGSAPLF</sequence>
<evidence type="ECO:0000313" key="2">
    <source>
        <dbReference type="Proteomes" id="UP001454036"/>
    </source>
</evidence>
<protein>
    <submittedName>
        <fullName evidence="1">Uncharacterized protein</fullName>
    </submittedName>
</protein>
<evidence type="ECO:0000313" key="1">
    <source>
        <dbReference type="EMBL" id="GAA0179654.1"/>
    </source>
</evidence>
<reference evidence="1 2" key="1">
    <citation type="submission" date="2024-01" db="EMBL/GenBank/DDBJ databases">
        <title>The complete chloroplast genome sequence of Lithospermum erythrorhizon: insights into the phylogenetic relationship among Boraginaceae species and the maternal lineages of purple gromwells.</title>
        <authorList>
            <person name="Okada T."/>
            <person name="Watanabe K."/>
        </authorList>
    </citation>
    <scope>NUCLEOTIDE SEQUENCE [LARGE SCALE GENOMIC DNA]</scope>
</reference>